<keyword evidence="8" id="KW-0808">Transferase</keyword>
<keyword evidence="3" id="KW-0255">Endonuclease</keyword>
<gene>
    <name evidence="12" type="ORF">X777_15132</name>
</gene>
<feature type="compositionally biased region" description="Basic and acidic residues" evidence="10">
    <location>
        <begin position="74"/>
        <end position="85"/>
    </location>
</feature>
<organism evidence="12 13">
    <name type="scientific">Ooceraea biroi</name>
    <name type="common">Clonal raider ant</name>
    <name type="synonym">Cerapachys biroi</name>
    <dbReference type="NCBI Taxonomy" id="2015173"/>
    <lineage>
        <taxon>Eukaryota</taxon>
        <taxon>Metazoa</taxon>
        <taxon>Ecdysozoa</taxon>
        <taxon>Arthropoda</taxon>
        <taxon>Hexapoda</taxon>
        <taxon>Insecta</taxon>
        <taxon>Pterygota</taxon>
        <taxon>Neoptera</taxon>
        <taxon>Endopterygota</taxon>
        <taxon>Hymenoptera</taxon>
        <taxon>Apocrita</taxon>
        <taxon>Aculeata</taxon>
        <taxon>Formicoidea</taxon>
        <taxon>Formicidae</taxon>
        <taxon>Dorylinae</taxon>
        <taxon>Ooceraea</taxon>
    </lineage>
</organism>
<dbReference type="InterPro" id="IPR039537">
    <property type="entry name" value="Retrotran_Ty1/copia-like"/>
</dbReference>
<evidence type="ECO:0000256" key="4">
    <source>
        <dbReference type="ARBA" id="ARBA00022801"/>
    </source>
</evidence>
<dbReference type="GO" id="GO:0015074">
    <property type="term" value="P:DNA integration"/>
    <property type="evidence" value="ECO:0007669"/>
    <property type="project" value="UniProtKB-KW"/>
</dbReference>
<evidence type="ECO:0000256" key="3">
    <source>
        <dbReference type="ARBA" id="ARBA00022759"/>
    </source>
</evidence>
<dbReference type="GO" id="GO:0006310">
    <property type="term" value="P:DNA recombination"/>
    <property type="evidence" value="ECO:0007669"/>
    <property type="project" value="UniProtKB-KW"/>
</dbReference>
<keyword evidence="2" id="KW-0479">Metal-binding</keyword>
<feature type="region of interest" description="Disordered" evidence="10">
    <location>
        <begin position="61"/>
        <end position="85"/>
    </location>
</feature>
<dbReference type="PANTHER" id="PTHR42648">
    <property type="entry name" value="TRANSPOSASE, PUTATIVE-RELATED"/>
    <property type="match status" value="1"/>
</dbReference>
<keyword evidence="8" id="KW-0548">Nucleotidyltransferase</keyword>
<accession>A0A026VWJ2</accession>
<keyword evidence="4" id="KW-0378">Hydrolase</keyword>
<reference evidence="12 13" key="1">
    <citation type="journal article" date="2014" name="Curr. Biol.">
        <title>The genome of the clonal raider ant Cerapachys biroi.</title>
        <authorList>
            <person name="Oxley P.R."/>
            <person name="Ji L."/>
            <person name="Fetter-Pruneda I."/>
            <person name="McKenzie S.K."/>
            <person name="Li C."/>
            <person name="Hu H."/>
            <person name="Zhang G."/>
            <person name="Kronauer D.J."/>
        </authorList>
    </citation>
    <scope>NUCLEOTIDE SEQUENCE [LARGE SCALE GENOMIC DNA]</scope>
</reference>
<evidence type="ECO:0000259" key="11">
    <source>
        <dbReference type="Pfam" id="PF25597"/>
    </source>
</evidence>
<proteinExistence type="predicted"/>
<dbReference type="Proteomes" id="UP000053097">
    <property type="component" value="Unassembled WGS sequence"/>
</dbReference>
<evidence type="ECO:0000256" key="7">
    <source>
        <dbReference type="ARBA" id="ARBA00022918"/>
    </source>
</evidence>
<dbReference type="GO" id="GO:0046872">
    <property type="term" value="F:metal ion binding"/>
    <property type="evidence" value="ECO:0007669"/>
    <property type="project" value="UniProtKB-KW"/>
</dbReference>
<keyword evidence="1" id="KW-0540">Nuclease</keyword>
<dbReference type="AlphaFoldDB" id="A0A026VWJ2"/>
<name>A0A026VWJ2_OOCBI</name>
<protein>
    <submittedName>
        <fullName evidence="12">Copia protein</fullName>
    </submittedName>
</protein>
<keyword evidence="7" id="KW-0695">RNA-directed DNA polymerase</keyword>
<feature type="domain" description="Retroviral polymerase SH3-like" evidence="11">
    <location>
        <begin position="24"/>
        <end position="58"/>
    </location>
</feature>
<dbReference type="EMBL" id="KK107753">
    <property type="protein sequence ID" value="EZA47901.1"/>
    <property type="molecule type" value="Genomic_DNA"/>
</dbReference>
<feature type="non-terminal residue" evidence="12">
    <location>
        <position position="1"/>
    </location>
</feature>
<evidence type="ECO:0000256" key="10">
    <source>
        <dbReference type="SAM" id="MobiDB-lite"/>
    </source>
</evidence>
<evidence type="ECO:0000256" key="1">
    <source>
        <dbReference type="ARBA" id="ARBA00022722"/>
    </source>
</evidence>
<dbReference type="GO" id="GO:0016787">
    <property type="term" value="F:hydrolase activity"/>
    <property type="evidence" value="ECO:0007669"/>
    <property type="project" value="UniProtKB-KW"/>
</dbReference>
<evidence type="ECO:0000313" key="13">
    <source>
        <dbReference type="Proteomes" id="UP000053097"/>
    </source>
</evidence>
<evidence type="ECO:0000256" key="6">
    <source>
        <dbReference type="ARBA" id="ARBA00022908"/>
    </source>
</evidence>
<keyword evidence="6" id="KW-0229">DNA integration</keyword>
<dbReference type="STRING" id="2015173.A0A026VWJ2"/>
<evidence type="ECO:0000256" key="2">
    <source>
        <dbReference type="ARBA" id="ARBA00022723"/>
    </source>
</evidence>
<dbReference type="GO" id="GO:0003887">
    <property type="term" value="F:DNA-directed DNA polymerase activity"/>
    <property type="evidence" value="ECO:0007669"/>
    <property type="project" value="UniProtKB-KW"/>
</dbReference>
<evidence type="ECO:0000256" key="8">
    <source>
        <dbReference type="ARBA" id="ARBA00022932"/>
    </source>
</evidence>
<keyword evidence="5" id="KW-0460">Magnesium</keyword>
<evidence type="ECO:0000313" key="12">
    <source>
        <dbReference type="EMBL" id="EZA47901.1"/>
    </source>
</evidence>
<dbReference type="InterPro" id="IPR057670">
    <property type="entry name" value="SH3_retrovirus"/>
</dbReference>
<dbReference type="GO" id="GO:0003964">
    <property type="term" value="F:RNA-directed DNA polymerase activity"/>
    <property type="evidence" value="ECO:0007669"/>
    <property type="project" value="UniProtKB-KW"/>
</dbReference>
<keyword evidence="9" id="KW-0233">DNA recombination</keyword>
<evidence type="ECO:0000256" key="5">
    <source>
        <dbReference type="ARBA" id="ARBA00022842"/>
    </source>
</evidence>
<evidence type="ECO:0000256" key="9">
    <source>
        <dbReference type="ARBA" id="ARBA00023172"/>
    </source>
</evidence>
<dbReference type="PANTHER" id="PTHR42648:SF11">
    <property type="entry name" value="TRANSPOSON TY4-P GAG-POL POLYPROTEIN"/>
    <property type="match status" value="1"/>
</dbReference>
<keyword evidence="8" id="KW-0239">DNA-directed DNA polymerase</keyword>
<keyword evidence="13" id="KW-1185">Reference proteome</keyword>
<dbReference type="Pfam" id="PF25597">
    <property type="entry name" value="SH3_retrovirus"/>
    <property type="match status" value="1"/>
</dbReference>
<dbReference type="GO" id="GO:0004519">
    <property type="term" value="F:endonuclease activity"/>
    <property type="evidence" value="ECO:0007669"/>
    <property type="project" value="UniProtKB-KW"/>
</dbReference>
<sequence>QGKTPYEVWTGKKPRLNHIRVFGSEAYVPIPKQLRKKWDKKSQKLILVGYQSDSCNYSVQPTDEANHSIKGCHNPRDRRPVKRNE</sequence>